<dbReference type="InterPro" id="IPR005103">
    <property type="entry name" value="AA9_LPMO"/>
</dbReference>
<keyword evidence="6" id="KW-0732">Signal</keyword>
<evidence type="ECO:0000256" key="3">
    <source>
        <dbReference type="ARBA" id="ARBA00022525"/>
    </source>
</evidence>
<dbReference type="STRING" id="675824.A0A1E3QE78"/>
<keyword evidence="5" id="KW-0624">Polysaccharide degradation</keyword>
<dbReference type="Gene3D" id="2.70.50.70">
    <property type="match status" value="1"/>
</dbReference>
<dbReference type="AlphaFoldDB" id="A0A1E3QE78"/>
<dbReference type="PANTHER" id="PTHR33353:SF32">
    <property type="entry name" value="ENDO-BETA-1,4-GLUCANASE D"/>
    <property type="match status" value="1"/>
</dbReference>
<keyword evidence="3 5" id="KW-0964">Secreted</keyword>
<comment type="function">
    <text evidence="5">Lytic polysaccharide monooxygenase (LMPO) that depolymerizes crystalline and amorphous polysaccharides via the oxidation of scissile alpha- or beta-(1-4)-glycosidic bonds, yielding C1 and/or C4 oxidation products. Catalysis by LPMOs requires the reduction of the active-site copper from Cu(II) to Cu(I) by a reducing agent and H(2)O(2) or O(2) as a cosubstrate.</text>
</comment>
<keyword evidence="5" id="KW-0136">Cellulose degradation</keyword>
<proteinExistence type="predicted"/>
<feature type="signal peptide" evidence="6">
    <location>
        <begin position="1"/>
        <end position="20"/>
    </location>
</feature>
<comment type="catalytic activity">
    <reaction evidence="5">
        <text>[(1-&gt;4)-beta-D-glucosyl]n+m + reduced acceptor + O2 = 4-dehydro-beta-D-glucosyl-[(1-&gt;4)-beta-D-glucosyl]n-1 + [(1-&gt;4)-beta-D-glucosyl]m + acceptor + H2O.</text>
        <dbReference type="EC" id="1.14.99.56"/>
    </reaction>
</comment>
<dbReference type="GO" id="GO:0005576">
    <property type="term" value="C:extracellular region"/>
    <property type="evidence" value="ECO:0007669"/>
    <property type="project" value="UniProtKB-SubCell"/>
</dbReference>
<protein>
    <recommendedName>
        <fullName evidence="5">AA9 family lytic polysaccharide monooxygenase</fullName>
        <ecNumber evidence="5">1.14.99.56</ecNumber>
    </recommendedName>
    <alternativeName>
        <fullName evidence="5">Endo-beta-1,4-glucanase</fullName>
    </alternativeName>
    <alternativeName>
        <fullName evidence="5">Glycosyl hydrolase 61 family protein</fullName>
    </alternativeName>
</protein>
<keyword evidence="9" id="KW-1185">Reference proteome</keyword>
<dbReference type="InterPro" id="IPR049892">
    <property type="entry name" value="AA9"/>
</dbReference>
<comment type="domain">
    <text evidence="5">Has a modular structure: an endo-beta-1,4-glucanase catalytic module at the N-terminus, a linker rich in serines and threonines, and a C-terminal carbohydrate-binding module (CBM).</text>
</comment>
<dbReference type="GO" id="GO:0030245">
    <property type="term" value="P:cellulose catabolic process"/>
    <property type="evidence" value="ECO:0007669"/>
    <property type="project" value="UniProtKB-UniRule"/>
</dbReference>
<dbReference type="EMBL" id="KV454290">
    <property type="protein sequence ID" value="ODQ75898.1"/>
    <property type="molecule type" value="Genomic_DNA"/>
</dbReference>
<dbReference type="Pfam" id="PF03443">
    <property type="entry name" value="AA9"/>
    <property type="match status" value="1"/>
</dbReference>
<keyword evidence="5" id="KW-0119">Carbohydrate metabolism</keyword>
<reference evidence="8 9" key="1">
    <citation type="journal article" date="2016" name="Proc. Natl. Acad. Sci. U.S.A.">
        <title>Comparative genomics of biotechnologically important yeasts.</title>
        <authorList>
            <person name="Riley R."/>
            <person name="Haridas S."/>
            <person name="Wolfe K.H."/>
            <person name="Lopes M.R."/>
            <person name="Hittinger C.T."/>
            <person name="Goeker M."/>
            <person name="Salamov A.A."/>
            <person name="Wisecaver J.H."/>
            <person name="Long T.M."/>
            <person name="Calvey C.H."/>
            <person name="Aerts A.L."/>
            <person name="Barry K.W."/>
            <person name="Choi C."/>
            <person name="Clum A."/>
            <person name="Coughlan A.Y."/>
            <person name="Deshpande S."/>
            <person name="Douglass A.P."/>
            <person name="Hanson S.J."/>
            <person name="Klenk H.-P."/>
            <person name="LaButti K.M."/>
            <person name="Lapidus A."/>
            <person name="Lindquist E.A."/>
            <person name="Lipzen A.M."/>
            <person name="Meier-Kolthoff J.P."/>
            <person name="Ohm R.A."/>
            <person name="Otillar R.P."/>
            <person name="Pangilinan J.L."/>
            <person name="Peng Y."/>
            <person name="Rokas A."/>
            <person name="Rosa C.A."/>
            <person name="Scheuner C."/>
            <person name="Sibirny A.A."/>
            <person name="Slot J.C."/>
            <person name="Stielow J.B."/>
            <person name="Sun H."/>
            <person name="Kurtzman C.P."/>
            <person name="Blackwell M."/>
            <person name="Grigoriev I.V."/>
            <person name="Jeffries T.W."/>
        </authorList>
    </citation>
    <scope>NUCLEOTIDE SEQUENCE [LARGE SCALE GENOMIC DNA]</scope>
    <source>
        <strain evidence="8 9">NRRL Y-11557</strain>
    </source>
</reference>
<dbReference type="GO" id="GO:0008810">
    <property type="term" value="F:cellulase activity"/>
    <property type="evidence" value="ECO:0007669"/>
    <property type="project" value="UniProtKB-UniRule"/>
</dbReference>
<dbReference type="EC" id="1.14.99.56" evidence="5"/>
<evidence type="ECO:0000259" key="7">
    <source>
        <dbReference type="Pfam" id="PF03443"/>
    </source>
</evidence>
<feature type="domain" description="Auxiliary Activity family 9 catalytic" evidence="7">
    <location>
        <begin position="21"/>
        <end position="219"/>
    </location>
</feature>
<dbReference type="Proteomes" id="UP000094385">
    <property type="component" value="Unassembled WGS sequence"/>
</dbReference>
<sequence>MTTLLPFMLVLSLLVTSAAAHGYITNFWNPTKQTYGKCIRPYVLYHEKNPITDRYSDEMTCGHLPGGATFPSRTCSVAKAGDKVALQWSVMDRSHIGPVLVYIASAESKGEGEAWWKIYYEGYDAETDYWATSKLWDNGGTLWISLPDYLPVGEYIIRGEIIAIHNASYIDGAQIYVNCIHINIEAAAESNTIDINTIPKVAFPGYYTYDTPGLHLNVWWPPPIGYPEVGPPIFTPSTASLAATNTIASFADQTGDSSDGNLVVQPCSTSITIAYQATSSRVFYEPVTAKAQLVSVIPTPSSKLQSRLGTVAAVFPDLTCSSTSTPPTATMPSLISTTSTASSARRTAVFPDLTCSSSSTLSLAATTFLTAVTIETASQHIRTLTVTLDPVTVHAIVTVSVYKTEYVTDTVTVGDMNIAY</sequence>
<feature type="chain" id="PRO_5009134245" description="AA9 family lytic polysaccharide monooxygenase" evidence="6">
    <location>
        <begin position="21"/>
        <end position="420"/>
    </location>
</feature>
<gene>
    <name evidence="8" type="ORF">LIPSTDRAFT_61479</name>
</gene>
<evidence type="ECO:0000256" key="6">
    <source>
        <dbReference type="SAM" id="SignalP"/>
    </source>
</evidence>
<evidence type="ECO:0000313" key="8">
    <source>
        <dbReference type="EMBL" id="ODQ75898.1"/>
    </source>
</evidence>
<dbReference type="OrthoDB" id="4090429at2759"/>
<name>A0A1E3QE78_LIPST</name>
<evidence type="ECO:0000256" key="5">
    <source>
        <dbReference type="RuleBase" id="RU368122"/>
    </source>
</evidence>
<evidence type="ECO:0000256" key="2">
    <source>
        <dbReference type="ARBA" id="ARBA00004613"/>
    </source>
</evidence>
<comment type="subcellular location">
    <subcellularLocation>
        <location evidence="2 5">Secreted</location>
    </subcellularLocation>
</comment>
<evidence type="ECO:0000313" key="9">
    <source>
        <dbReference type="Proteomes" id="UP000094385"/>
    </source>
</evidence>
<evidence type="ECO:0000256" key="4">
    <source>
        <dbReference type="ARBA" id="ARBA00023157"/>
    </source>
</evidence>
<accession>A0A1E3QE78</accession>
<dbReference type="PANTHER" id="PTHR33353">
    <property type="entry name" value="PUTATIVE (AFU_ORTHOLOGUE AFUA_1G12560)-RELATED"/>
    <property type="match status" value="1"/>
</dbReference>
<organism evidence="8 9">
    <name type="scientific">Lipomyces starkeyi NRRL Y-11557</name>
    <dbReference type="NCBI Taxonomy" id="675824"/>
    <lineage>
        <taxon>Eukaryota</taxon>
        <taxon>Fungi</taxon>
        <taxon>Dikarya</taxon>
        <taxon>Ascomycota</taxon>
        <taxon>Saccharomycotina</taxon>
        <taxon>Lipomycetes</taxon>
        <taxon>Lipomycetales</taxon>
        <taxon>Lipomycetaceae</taxon>
        <taxon>Lipomyces</taxon>
    </lineage>
</organism>
<comment type="cofactor">
    <cofactor evidence="1">
        <name>Cu(2+)</name>
        <dbReference type="ChEBI" id="CHEBI:29036"/>
    </cofactor>
</comment>
<dbReference type="GO" id="GO:0030248">
    <property type="term" value="F:cellulose binding"/>
    <property type="evidence" value="ECO:0007669"/>
    <property type="project" value="UniProtKB-UniRule"/>
</dbReference>
<keyword evidence="4 5" id="KW-1015">Disulfide bond</keyword>
<evidence type="ECO:0000256" key="1">
    <source>
        <dbReference type="ARBA" id="ARBA00001973"/>
    </source>
</evidence>
<dbReference type="CDD" id="cd21175">
    <property type="entry name" value="LPMO_AA9"/>
    <property type="match status" value="1"/>
</dbReference>